<accession>A0A519BBX2</accession>
<protein>
    <submittedName>
        <fullName evidence="2">AbrB/MazE/SpoVT family DNA-binding domain-containing protein</fullName>
    </submittedName>
</protein>
<dbReference type="InterPro" id="IPR007159">
    <property type="entry name" value="SpoVT-AbrB_dom"/>
</dbReference>
<sequence>MKPFTAEIKSRGQLTIPKKIRDAGYLDEGQVVSIIPAGDAIIVTPKRLELDEARREIKKIIKRSGLSVEELMKGLKNERAKLYKELYG</sequence>
<dbReference type="AlphaFoldDB" id="A0A519BBX2"/>
<evidence type="ECO:0000313" key="3">
    <source>
        <dbReference type="Proteomes" id="UP000320813"/>
    </source>
</evidence>
<evidence type="ECO:0000259" key="1">
    <source>
        <dbReference type="SMART" id="SM00966"/>
    </source>
</evidence>
<organism evidence="2 3">
    <name type="scientific">Candidatus Acidulodesulfobacterium ferriphilum</name>
    <dbReference type="NCBI Taxonomy" id="2597223"/>
    <lineage>
        <taxon>Bacteria</taxon>
        <taxon>Deltaproteobacteria</taxon>
        <taxon>Candidatus Acidulodesulfobacterales</taxon>
        <taxon>Candidatus Acidulodesulfobacterium</taxon>
    </lineage>
</organism>
<keyword evidence="2" id="KW-0238">DNA-binding</keyword>
<dbReference type="Proteomes" id="UP000320813">
    <property type="component" value="Unassembled WGS sequence"/>
</dbReference>
<dbReference type="Pfam" id="PF04014">
    <property type="entry name" value="MazE_antitoxin"/>
    <property type="match status" value="1"/>
</dbReference>
<evidence type="ECO:0000313" key="2">
    <source>
        <dbReference type="EMBL" id="RZD14777.1"/>
    </source>
</evidence>
<gene>
    <name evidence="2" type="ORF">EVJ47_00370</name>
</gene>
<dbReference type="Gene3D" id="2.10.260.10">
    <property type="match status" value="1"/>
</dbReference>
<comment type="caution">
    <text evidence="2">The sequence shown here is derived from an EMBL/GenBank/DDBJ whole genome shotgun (WGS) entry which is preliminary data.</text>
</comment>
<dbReference type="InterPro" id="IPR037914">
    <property type="entry name" value="SpoVT-AbrB_sf"/>
</dbReference>
<feature type="domain" description="SpoVT-AbrB" evidence="1">
    <location>
        <begin position="6"/>
        <end position="51"/>
    </location>
</feature>
<reference evidence="2 3" key="1">
    <citation type="submission" date="2019-01" db="EMBL/GenBank/DDBJ databases">
        <title>Insights into ecological role of a new deltaproteobacterial order Candidatus Sinidesulfobacterales (Sva0485) by metagenomics and metatranscriptomics.</title>
        <authorList>
            <person name="Tan S."/>
            <person name="Liu J."/>
            <person name="Fang Y."/>
            <person name="Hedlund B.P."/>
            <person name="Lian Z.H."/>
            <person name="Huang L.Y."/>
            <person name="Li J.T."/>
            <person name="Huang L.N."/>
            <person name="Li W.J."/>
            <person name="Jiang H.C."/>
            <person name="Dong H.L."/>
            <person name="Shu W.S."/>
        </authorList>
    </citation>
    <scope>NUCLEOTIDE SEQUENCE [LARGE SCALE GENOMIC DNA]</scope>
    <source>
        <strain evidence="2">AP3</strain>
    </source>
</reference>
<dbReference type="SMART" id="SM00966">
    <property type="entry name" value="SpoVT_AbrB"/>
    <property type="match status" value="1"/>
</dbReference>
<name>A0A519BBX2_9DELT</name>
<proteinExistence type="predicted"/>
<dbReference type="SUPFAM" id="SSF89447">
    <property type="entry name" value="AbrB/MazE/MraZ-like"/>
    <property type="match status" value="1"/>
</dbReference>
<dbReference type="EMBL" id="SGBD01000001">
    <property type="protein sequence ID" value="RZD14777.1"/>
    <property type="molecule type" value="Genomic_DNA"/>
</dbReference>
<dbReference type="GO" id="GO:0003677">
    <property type="term" value="F:DNA binding"/>
    <property type="evidence" value="ECO:0007669"/>
    <property type="project" value="UniProtKB-KW"/>
</dbReference>